<name>A0A9D4R9S0_DREPO</name>
<dbReference type="AlphaFoldDB" id="A0A9D4R9S0"/>
<protein>
    <submittedName>
        <fullName evidence="1">Uncharacterized protein</fullName>
    </submittedName>
</protein>
<keyword evidence="2" id="KW-1185">Reference proteome</keyword>
<dbReference type="EMBL" id="JAIWYP010000002">
    <property type="protein sequence ID" value="KAH3860386.1"/>
    <property type="molecule type" value="Genomic_DNA"/>
</dbReference>
<evidence type="ECO:0000313" key="1">
    <source>
        <dbReference type="EMBL" id="KAH3860386.1"/>
    </source>
</evidence>
<dbReference type="Proteomes" id="UP000828390">
    <property type="component" value="Unassembled WGS sequence"/>
</dbReference>
<proteinExistence type="predicted"/>
<evidence type="ECO:0000313" key="2">
    <source>
        <dbReference type="Proteomes" id="UP000828390"/>
    </source>
</evidence>
<accession>A0A9D4R9S0</accession>
<reference evidence="1" key="2">
    <citation type="submission" date="2020-11" db="EMBL/GenBank/DDBJ databases">
        <authorList>
            <person name="McCartney M.A."/>
            <person name="Auch B."/>
            <person name="Kono T."/>
            <person name="Mallez S."/>
            <person name="Becker A."/>
            <person name="Gohl D.M."/>
            <person name="Silverstein K.A.T."/>
            <person name="Koren S."/>
            <person name="Bechman K.B."/>
            <person name="Herman A."/>
            <person name="Abrahante J.E."/>
            <person name="Garbe J."/>
        </authorList>
    </citation>
    <scope>NUCLEOTIDE SEQUENCE</scope>
    <source>
        <strain evidence="1">Duluth1</strain>
        <tissue evidence="1">Whole animal</tissue>
    </source>
</reference>
<reference evidence="1" key="1">
    <citation type="journal article" date="2019" name="bioRxiv">
        <title>The Genome of the Zebra Mussel, Dreissena polymorpha: A Resource for Invasive Species Research.</title>
        <authorList>
            <person name="McCartney M.A."/>
            <person name="Auch B."/>
            <person name="Kono T."/>
            <person name="Mallez S."/>
            <person name="Zhang Y."/>
            <person name="Obille A."/>
            <person name="Becker A."/>
            <person name="Abrahante J.E."/>
            <person name="Garbe J."/>
            <person name="Badalamenti J.P."/>
            <person name="Herman A."/>
            <person name="Mangelson H."/>
            <person name="Liachko I."/>
            <person name="Sullivan S."/>
            <person name="Sone E.D."/>
            <person name="Koren S."/>
            <person name="Silverstein K.A.T."/>
            <person name="Beckman K.B."/>
            <person name="Gohl D.M."/>
        </authorList>
    </citation>
    <scope>NUCLEOTIDE SEQUENCE</scope>
    <source>
        <strain evidence="1">Duluth1</strain>
        <tissue evidence="1">Whole animal</tissue>
    </source>
</reference>
<comment type="caution">
    <text evidence="1">The sequence shown here is derived from an EMBL/GenBank/DDBJ whole genome shotgun (WGS) entry which is preliminary data.</text>
</comment>
<gene>
    <name evidence="1" type="ORF">DPMN_023284</name>
</gene>
<sequence length="51" mass="5509">MQQDRTSSSNQVLRVTLLIQLGSKVQRSTQQSNLSIAFGSGITCLDLQSVA</sequence>
<organism evidence="1 2">
    <name type="scientific">Dreissena polymorpha</name>
    <name type="common">Zebra mussel</name>
    <name type="synonym">Mytilus polymorpha</name>
    <dbReference type="NCBI Taxonomy" id="45954"/>
    <lineage>
        <taxon>Eukaryota</taxon>
        <taxon>Metazoa</taxon>
        <taxon>Spiralia</taxon>
        <taxon>Lophotrochozoa</taxon>
        <taxon>Mollusca</taxon>
        <taxon>Bivalvia</taxon>
        <taxon>Autobranchia</taxon>
        <taxon>Heteroconchia</taxon>
        <taxon>Euheterodonta</taxon>
        <taxon>Imparidentia</taxon>
        <taxon>Neoheterodontei</taxon>
        <taxon>Myida</taxon>
        <taxon>Dreissenoidea</taxon>
        <taxon>Dreissenidae</taxon>
        <taxon>Dreissena</taxon>
    </lineage>
</organism>